<dbReference type="SUPFAM" id="SSF52058">
    <property type="entry name" value="L domain-like"/>
    <property type="match status" value="1"/>
</dbReference>
<name>A0A9P3GIF1_9APHY</name>
<dbReference type="EMBL" id="BPQB01000051">
    <property type="protein sequence ID" value="GJE95672.1"/>
    <property type="molecule type" value="Genomic_DNA"/>
</dbReference>
<dbReference type="Gene3D" id="3.80.10.10">
    <property type="entry name" value="Ribonuclease Inhibitor"/>
    <property type="match status" value="1"/>
</dbReference>
<sequence>MNALWRTLREPEYLIRILPEGTMTTETVNGLLQLKLAKPPSRDAWQRFAQYARRVRVPDCPLSVSIAAALAYPQNARSAPYWGTVMTHYPGAQFLPNMHTLISHWEVRFDHYNFLIRPPLRHLRLLALHEDAIGPLADALPNCASTLETIYIDITSTIETIYLDMTLASHTRRSRFAQRLSRGLMKLRKLVSQDIQIPCYQAIPHLASLPTLRELRLVDISDTGATSLPFPALEKLSITINNATERFLIPFLGKVGAPVLQELKIHYDVRLDYRTDLRPAASQIHAILRDLSRFTHLHAFTLDGFNLAPPPENEHILGALMLAPLLTLRKLETLEMRGVSAMLSSGDAATMARSWPRLQCLRISDKVYFPDHLERRTLLQTDDLLPFARFCPDLHTLGLPLEIEETSVRVGAPGLPPPSKLNKLSVSGVAEELSEDVLDLFTRVFPSVSVKVPSGYEGAASELCARGDYADDETDSEEDY</sequence>
<proteinExistence type="predicted"/>
<dbReference type="Proteomes" id="UP000703269">
    <property type="component" value="Unassembled WGS sequence"/>
</dbReference>
<gene>
    <name evidence="1" type="ORF">PsYK624_118580</name>
</gene>
<dbReference type="InterPro" id="IPR032675">
    <property type="entry name" value="LRR_dom_sf"/>
</dbReference>
<evidence type="ECO:0000313" key="2">
    <source>
        <dbReference type="Proteomes" id="UP000703269"/>
    </source>
</evidence>
<keyword evidence="2" id="KW-1185">Reference proteome</keyword>
<protein>
    <submittedName>
        <fullName evidence="1">Uncharacterized protein</fullName>
    </submittedName>
</protein>
<dbReference type="AlphaFoldDB" id="A0A9P3GIF1"/>
<reference evidence="1 2" key="1">
    <citation type="submission" date="2021-08" db="EMBL/GenBank/DDBJ databases">
        <title>Draft Genome Sequence of Phanerochaete sordida strain YK-624.</title>
        <authorList>
            <person name="Mori T."/>
            <person name="Dohra H."/>
            <person name="Suzuki T."/>
            <person name="Kawagishi H."/>
            <person name="Hirai H."/>
        </authorList>
    </citation>
    <scope>NUCLEOTIDE SEQUENCE [LARGE SCALE GENOMIC DNA]</scope>
    <source>
        <strain evidence="1 2">YK-624</strain>
    </source>
</reference>
<evidence type="ECO:0000313" key="1">
    <source>
        <dbReference type="EMBL" id="GJE95672.1"/>
    </source>
</evidence>
<dbReference type="OrthoDB" id="2773799at2759"/>
<organism evidence="1 2">
    <name type="scientific">Phanerochaete sordida</name>
    <dbReference type="NCBI Taxonomy" id="48140"/>
    <lineage>
        <taxon>Eukaryota</taxon>
        <taxon>Fungi</taxon>
        <taxon>Dikarya</taxon>
        <taxon>Basidiomycota</taxon>
        <taxon>Agaricomycotina</taxon>
        <taxon>Agaricomycetes</taxon>
        <taxon>Polyporales</taxon>
        <taxon>Phanerochaetaceae</taxon>
        <taxon>Phanerochaete</taxon>
    </lineage>
</organism>
<accession>A0A9P3GIF1</accession>
<comment type="caution">
    <text evidence="1">The sequence shown here is derived from an EMBL/GenBank/DDBJ whole genome shotgun (WGS) entry which is preliminary data.</text>
</comment>